<dbReference type="EMBL" id="MPZN01000005">
    <property type="protein sequence ID" value="PPL20056.1"/>
    <property type="molecule type" value="Genomic_DNA"/>
</dbReference>
<keyword evidence="3" id="KW-1185">Reference proteome</keyword>
<sequence>MVTRIPEAALVTPERGSDERGFGLVEILVSMLLLSIIAVAFLPLLIQAMKTSQLNATVATATQMVNEQLNTARADISSCATLTIFAGAALAPTTDPRGIVLTPHRAITSGCPVSAVYPATGTIKVWVTDGAGAVISQTVSLVLLKSP</sequence>
<organism evidence="2 3">
    <name type="scientific">Microterricola pindariensis</name>
    <dbReference type="NCBI Taxonomy" id="478010"/>
    <lineage>
        <taxon>Bacteria</taxon>
        <taxon>Bacillati</taxon>
        <taxon>Actinomycetota</taxon>
        <taxon>Actinomycetes</taxon>
        <taxon>Micrococcales</taxon>
        <taxon>Microbacteriaceae</taxon>
        <taxon>Microterricola</taxon>
    </lineage>
</organism>
<proteinExistence type="predicted"/>
<keyword evidence="1" id="KW-1133">Transmembrane helix</keyword>
<dbReference type="Pfam" id="PF07963">
    <property type="entry name" value="N_methyl"/>
    <property type="match status" value="1"/>
</dbReference>
<feature type="transmembrane region" description="Helical" evidence="1">
    <location>
        <begin position="27"/>
        <end position="46"/>
    </location>
</feature>
<evidence type="ECO:0000313" key="3">
    <source>
        <dbReference type="Proteomes" id="UP000237755"/>
    </source>
</evidence>
<dbReference type="NCBIfam" id="TIGR02532">
    <property type="entry name" value="IV_pilin_GFxxxE"/>
    <property type="match status" value="1"/>
</dbReference>
<comment type="caution">
    <text evidence="2">The sequence shown here is derived from an EMBL/GenBank/DDBJ whole genome shotgun (WGS) entry which is preliminary data.</text>
</comment>
<dbReference type="SUPFAM" id="SSF54523">
    <property type="entry name" value="Pili subunits"/>
    <property type="match status" value="1"/>
</dbReference>
<gene>
    <name evidence="2" type="ORF">GY24_02830</name>
</gene>
<dbReference type="InterPro" id="IPR012902">
    <property type="entry name" value="N_methyl_site"/>
</dbReference>
<keyword evidence="1" id="KW-0812">Transmembrane</keyword>
<keyword evidence="1" id="KW-0472">Membrane</keyword>
<evidence type="ECO:0000313" key="2">
    <source>
        <dbReference type="EMBL" id="PPL20056.1"/>
    </source>
</evidence>
<dbReference type="Proteomes" id="UP000237755">
    <property type="component" value="Unassembled WGS sequence"/>
</dbReference>
<name>A0ABX5AYS3_9MICO</name>
<reference evidence="2 3" key="1">
    <citation type="journal article" date="2008" name="Int. J. Syst. Evol. Microbiol.">
        <title>Leifsonia pindariensis sp. nov., isolated from the Pindari glacier of the Indian Himalayas, and emended description of the genus Leifsonia.</title>
        <authorList>
            <person name="Reddy G.S."/>
            <person name="Prabagaran S.R."/>
            <person name="Shivaji S."/>
        </authorList>
    </citation>
    <scope>NUCLEOTIDE SEQUENCE [LARGE SCALE GENOMIC DNA]</scope>
    <source>
        <strain evidence="2 3">PON 10</strain>
    </source>
</reference>
<protein>
    <recommendedName>
        <fullName evidence="4">Prepilin-type N-terminal cleavage/methylation domain-containing protein</fullName>
    </recommendedName>
</protein>
<dbReference type="RefSeq" id="WP_104474266.1">
    <property type="nucleotide sequence ID" value="NZ_MPZN01000005.1"/>
</dbReference>
<accession>A0ABX5AYS3</accession>
<evidence type="ECO:0000256" key="1">
    <source>
        <dbReference type="SAM" id="Phobius"/>
    </source>
</evidence>
<dbReference type="InterPro" id="IPR045584">
    <property type="entry name" value="Pilin-like"/>
</dbReference>
<evidence type="ECO:0008006" key="4">
    <source>
        <dbReference type="Google" id="ProtNLM"/>
    </source>
</evidence>